<comment type="caution">
    <text evidence="2">The sequence shown here is derived from an EMBL/GenBank/DDBJ whole genome shotgun (WGS) entry which is preliminary data.</text>
</comment>
<feature type="compositionally biased region" description="Basic and acidic residues" evidence="1">
    <location>
        <begin position="30"/>
        <end position="53"/>
    </location>
</feature>
<dbReference type="EMBL" id="JAWWNJ010000029">
    <property type="protein sequence ID" value="KAK7027699.1"/>
    <property type="molecule type" value="Genomic_DNA"/>
</dbReference>
<feature type="region of interest" description="Disordered" evidence="1">
    <location>
        <begin position="30"/>
        <end position="102"/>
    </location>
</feature>
<organism evidence="2 3">
    <name type="scientific">Favolaschia claudopus</name>
    <dbReference type="NCBI Taxonomy" id="2862362"/>
    <lineage>
        <taxon>Eukaryota</taxon>
        <taxon>Fungi</taxon>
        <taxon>Dikarya</taxon>
        <taxon>Basidiomycota</taxon>
        <taxon>Agaricomycotina</taxon>
        <taxon>Agaricomycetes</taxon>
        <taxon>Agaricomycetidae</taxon>
        <taxon>Agaricales</taxon>
        <taxon>Marasmiineae</taxon>
        <taxon>Mycenaceae</taxon>
        <taxon>Favolaschia</taxon>
    </lineage>
</organism>
<proteinExistence type="predicted"/>
<evidence type="ECO:0000313" key="3">
    <source>
        <dbReference type="Proteomes" id="UP001362999"/>
    </source>
</evidence>
<gene>
    <name evidence="2" type="ORF">R3P38DRAFT_3190770</name>
</gene>
<name>A0AAW0BM05_9AGAR</name>
<dbReference type="Proteomes" id="UP001362999">
    <property type="component" value="Unassembled WGS sequence"/>
</dbReference>
<keyword evidence="3" id="KW-1185">Reference proteome</keyword>
<evidence type="ECO:0000256" key="1">
    <source>
        <dbReference type="SAM" id="MobiDB-lite"/>
    </source>
</evidence>
<reference evidence="2 3" key="1">
    <citation type="journal article" date="2024" name="J Genomics">
        <title>Draft genome sequencing and assembly of Favolaschia claudopus CIRM-BRFM 2984 isolated from oak limbs.</title>
        <authorList>
            <person name="Navarro D."/>
            <person name="Drula E."/>
            <person name="Chaduli D."/>
            <person name="Cazenave R."/>
            <person name="Ahrendt S."/>
            <person name="Wang J."/>
            <person name="Lipzen A."/>
            <person name="Daum C."/>
            <person name="Barry K."/>
            <person name="Grigoriev I.V."/>
            <person name="Favel A."/>
            <person name="Rosso M.N."/>
            <person name="Martin F."/>
        </authorList>
    </citation>
    <scope>NUCLEOTIDE SEQUENCE [LARGE SCALE GENOMIC DNA]</scope>
    <source>
        <strain evidence="2 3">CIRM-BRFM 2984</strain>
    </source>
</reference>
<accession>A0AAW0BM05</accession>
<sequence>MSPHPERPYTVDDLTVNKKALVKFVERQIGKWPSSEKKFSSSKHTVSDIRRVLLDPGNGFTTNLPPVSSPHPPKQGGGSQTEPQEHGSIAPPSPPPPPHNGANEASCYHFAVSVINLRVYIEDIRISPAQRTVAILSLNVSRKENGSPVVFGRDFLAALQKSNGAIEIPSTGPGSVRLSFPDPEDNEWKVPFIRITHGPTLVATFDPETIEIAQDYRFKLQIDNVPFASNQSNASVSSDLAPTAEALQGEVSATSELHSTPANSNPETDLAVQFLRKELATRDGYSSFADNRGKFMSNAVIAADWHFAVDFTKQYNRIKSPVKINKESIYTALGVGSTWLSQAHKATQLIDKHKADAAVTTELAKDEVTGSGALYEFLVNYDKANSTQG</sequence>
<protein>
    <submittedName>
        <fullName evidence="2">Uncharacterized protein</fullName>
    </submittedName>
</protein>
<evidence type="ECO:0000313" key="2">
    <source>
        <dbReference type="EMBL" id="KAK7027699.1"/>
    </source>
</evidence>
<dbReference type="AlphaFoldDB" id="A0AAW0BM05"/>